<feature type="non-terminal residue" evidence="2">
    <location>
        <position position="161"/>
    </location>
</feature>
<organism evidence="2 3">
    <name type="scientific">Trichogramma brassicae</name>
    <dbReference type="NCBI Taxonomy" id="86971"/>
    <lineage>
        <taxon>Eukaryota</taxon>
        <taxon>Metazoa</taxon>
        <taxon>Ecdysozoa</taxon>
        <taxon>Arthropoda</taxon>
        <taxon>Hexapoda</taxon>
        <taxon>Insecta</taxon>
        <taxon>Pterygota</taxon>
        <taxon>Neoptera</taxon>
        <taxon>Endopterygota</taxon>
        <taxon>Hymenoptera</taxon>
        <taxon>Apocrita</taxon>
        <taxon>Proctotrupomorpha</taxon>
        <taxon>Chalcidoidea</taxon>
        <taxon>Trichogrammatidae</taxon>
        <taxon>Trichogramma</taxon>
    </lineage>
</organism>
<evidence type="ECO:0000313" key="2">
    <source>
        <dbReference type="EMBL" id="CAB0028633.1"/>
    </source>
</evidence>
<feature type="region of interest" description="Disordered" evidence="1">
    <location>
        <begin position="46"/>
        <end position="90"/>
    </location>
</feature>
<reference evidence="2 3" key="1">
    <citation type="submission" date="2020-02" db="EMBL/GenBank/DDBJ databases">
        <authorList>
            <person name="Ferguson B K."/>
        </authorList>
    </citation>
    <scope>NUCLEOTIDE SEQUENCE [LARGE SCALE GENOMIC DNA]</scope>
</reference>
<keyword evidence="3" id="KW-1185">Reference proteome</keyword>
<name>A0A6H5HTB8_9HYME</name>
<dbReference type="AlphaFoldDB" id="A0A6H5HTB8"/>
<accession>A0A6H5HTB8</accession>
<proteinExistence type="predicted"/>
<dbReference type="Proteomes" id="UP000479190">
    <property type="component" value="Unassembled WGS sequence"/>
</dbReference>
<sequence>MKQRREWKICLESERSSSVRAERDILEDVYVGLTSTARVSKIVARVKSASAGTSRPECEREPVDPTAEQTTRTTTGGSGPGEDLDVSCGESGRPSLRSLCFVSRTRPRVCQGYDRCVCRRPGIRVLSEARLAMHPITDCLPYSRTNTKMYRLLNEAVLYLT</sequence>
<protein>
    <submittedName>
        <fullName evidence="2">Uncharacterized protein</fullName>
    </submittedName>
</protein>
<dbReference type="EMBL" id="CADCXV010000160">
    <property type="protein sequence ID" value="CAB0028633.1"/>
    <property type="molecule type" value="Genomic_DNA"/>
</dbReference>
<evidence type="ECO:0000313" key="3">
    <source>
        <dbReference type="Proteomes" id="UP000479190"/>
    </source>
</evidence>
<evidence type="ECO:0000256" key="1">
    <source>
        <dbReference type="SAM" id="MobiDB-lite"/>
    </source>
</evidence>
<gene>
    <name evidence="2" type="ORF">TBRA_LOCUS785</name>
</gene>